<accession>A0A2J6PPI9</accession>
<evidence type="ECO:0000313" key="9">
    <source>
        <dbReference type="Proteomes" id="UP000235672"/>
    </source>
</evidence>
<dbReference type="EMBL" id="KZ613509">
    <property type="protein sequence ID" value="PMD15943.1"/>
    <property type="molecule type" value="Genomic_DNA"/>
</dbReference>
<comment type="subcellular location">
    <subcellularLocation>
        <location evidence="1">Membrane</location>
        <topology evidence="1">Multi-pass membrane protein</topology>
    </subcellularLocation>
</comment>
<evidence type="ECO:0000256" key="3">
    <source>
        <dbReference type="ARBA" id="ARBA00022692"/>
    </source>
</evidence>
<dbReference type="FunFam" id="1.20.1250.20:FF:000018">
    <property type="entry name" value="MFS transporter permease"/>
    <property type="match status" value="1"/>
</dbReference>
<dbReference type="Pfam" id="PF07690">
    <property type="entry name" value="MFS_1"/>
    <property type="match status" value="1"/>
</dbReference>
<dbReference type="Proteomes" id="UP000235672">
    <property type="component" value="Unassembled WGS sequence"/>
</dbReference>
<feature type="transmembrane region" description="Helical" evidence="6">
    <location>
        <begin position="366"/>
        <end position="386"/>
    </location>
</feature>
<feature type="transmembrane region" description="Helical" evidence="6">
    <location>
        <begin position="188"/>
        <end position="209"/>
    </location>
</feature>
<evidence type="ECO:0000313" key="8">
    <source>
        <dbReference type="EMBL" id="PMD15943.1"/>
    </source>
</evidence>
<dbReference type="GO" id="GO:0022857">
    <property type="term" value="F:transmembrane transporter activity"/>
    <property type="evidence" value="ECO:0007669"/>
    <property type="project" value="InterPro"/>
</dbReference>
<feature type="transmembrane region" description="Helical" evidence="6">
    <location>
        <begin position="425"/>
        <end position="446"/>
    </location>
</feature>
<dbReference type="FunFam" id="1.20.1250.20:FF:000013">
    <property type="entry name" value="MFS general substrate transporter"/>
    <property type="match status" value="1"/>
</dbReference>
<feature type="transmembrane region" description="Helical" evidence="6">
    <location>
        <begin position="452"/>
        <end position="473"/>
    </location>
</feature>
<organism evidence="8 9">
    <name type="scientific">Hyaloscypha hepaticicola</name>
    <dbReference type="NCBI Taxonomy" id="2082293"/>
    <lineage>
        <taxon>Eukaryota</taxon>
        <taxon>Fungi</taxon>
        <taxon>Dikarya</taxon>
        <taxon>Ascomycota</taxon>
        <taxon>Pezizomycotina</taxon>
        <taxon>Leotiomycetes</taxon>
        <taxon>Helotiales</taxon>
        <taxon>Hyaloscyphaceae</taxon>
        <taxon>Hyaloscypha</taxon>
    </lineage>
</organism>
<sequence>MTSSKHAEAESSDVLHADQLEKPADLLPTTDSDAEIPAGYFPVTAEEKAMSRALNVKFDIFLLPFMSLLYLFNGLDRGNVGNAQTQGFTTDIGVKSSDLNFAVSLFFVTFVIFQPISSAVGRRIGAKNWIPIIMFIWGILTICHAFIHGRAQLIAIRLLIGLFEAGFYPTAVFYLSTFYTRFDLAVRIALFYGQYAIAGAFSGAIAYGVFQLKGALHNWQYLFIIEGALTCFIAIIAWLWLPMGPGSAWFLSPEQRVYSTNRIQIDNARYVQHQYGKDGLEKSAERLSKRDIVETAKDWKLWYVLFFNICASIPGQVFSVFLPLVVKGLGYKSITANLMSVPPYVCGAVGLYMFALHSDYRRERGFHILGGLLVCLIGLIITVTVTHQQTRYAGLCILTFGSYVSAPLTAAWLSGNTPEPGKRSLVLGVNGFGNLAGIIGSELFQAKYAPRYLIPFYATLGFVATAFLGYLAYRYTLLAVNKWRERRTEGWTETEIEEERLSEKRFGDRKLTFMYGL</sequence>
<feature type="transmembrane region" description="Helical" evidence="6">
    <location>
        <begin position="392"/>
        <end position="413"/>
    </location>
</feature>
<keyword evidence="3 6" id="KW-0812">Transmembrane</keyword>
<evidence type="ECO:0000256" key="4">
    <source>
        <dbReference type="ARBA" id="ARBA00022989"/>
    </source>
</evidence>
<dbReference type="PANTHER" id="PTHR43791:SF21">
    <property type="entry name" value="MAJOR FACILITATOR SUPERFAMILY (MFS) PROFILE DOMAIN-CONTAINING PROTEIN"/>
    <property type="match status" value="1"/>
</dbReference>
<protein>
    <submittedName>
        <fullName evidence="8">MFS general substrate transporter</fullName>
    </submittedName>
</protein>
<evidence type="ECO:0000256" key="1">
    <source>
        <dbReference type="ARBA" id="ARBA00004141"/>
    </source>
</evidence>
<keyword evidence="4 6" id="KW-1133">Transmembrane helix</keyword>
<feature type="domain" description="Major facilitator superfamily (MFS) profile" evidence="7">
    <location>
        <begin position="62"/>
        <end position="484"/>
    </location>
</feature>
<feature type="transmembrane region" description="Helical" evidence="6">
    <location>
        <begin position="99"/>
        <end position="117"/>
    </location>
</feature>
<dbReference type="InterPro" id="IPR011701">
    <property type="entry name" value="MFS"/>
</dbReference>
<feature type="transmembrane region" description="Helical" evidence="6">
    <location>
        <begin position="129"/>
        <end position="147"/>
    </location>
</feature>
<evidence type="ECO:0000256" key="2">
    <source>
        <dbReference type="ARBA" id="ARBA00022448"/>
    </source>
</evidence>
<feature type="transmembrane region" description="Helical" evidence="6">
    <location>
        <begin position="153"/>
        <end position="176"/>
    </location>
</feature>
<evidence type="ECO:0000256" key="6">
    <source>
        <dbReference type="SAM" id="Phobius"/>
    </source>
</evidence>
<feature type="transmembrane region" description="Helical" evidence="6">
    <location>
        <begin position="301"/>
        <end position="322"/>
    </location>
</feature>
<dbReference type="AlphaFoldDB" id="A0A2J6PPI9"/>
<keyword evidence="5 6" id="KW-0472">Membrane</keyword>
<gene>
    <name evidence="8" type="ORF">NA56DRAFT_608194</name>
</gene>
<evidence type="ECO:0000256" key="5">
    <source>
        <dbReference type="ARBA" id="ARBA00023136"/>
    </source>
</evidence>
<reference evidence="8 9" key="1">
    <citation type="submission" date="2016-05" db="EMBL/GenBank/DDBJ databases">
        <title>A degradative enzymes factory behind the ericoid mycorrhizal symbiosis.</title>
        <authorList>
            <consortium name="DOE Joint Genome Institute"/>
            <person name="Martino E."/>
            <person name="Morin E."/>
            <person name="Grelet G."/>
            <person name="Kuo A."/>
            <person name="Kohler A."/>
            <person name="Daghino S."/>
            <person name="Barry K."/>
            <person name="Choi C."/>
            <person name="Cichocki N."/>
            <person name="Clum A."/>
            <person name="Copeland A."/>
            <person name="Hainaut M."/>
            <person name="Haridas S."/>
            <person name="Labutti K."/>
            <person name="Lindquist E."/>
            <person name="Lipzen A."/>
            <person name="Khouja H.-R."/>
            <person name="Murat C."/>
            <person name="Ohm R."/>
            <person name="Olson A."/>
            <person name="Spatafora J."/>
            <person name="Veneault-Fourrey C."/>
            <person name="Henrissat B."/>
            <person name="Grigoriev I."/>
            <person name="Martin F."/>
            <person name="Perotto S."/>
        </authorList>
    </citation>
    <scope>NUCLEOTIDE SEQUENCE [LARGE SCALE GENOMIC DNA]</scope>
    <source>
        <strain evidence="8 9">UAMH 7357</strain>
    </source>
</reference>
<evidence type="ECO:0000259" key="7">
    <source>
        <dbReference type="PROSITE" id="PS50850"/>
    </source>
</evidence>
<dbReference type="GO" id="GO:0016020">
    <property type="term" value="C:membrane"/>
    <property type="evidence" value="ECO:0007669"/>
    <property type="project" value="UniProtKB-SubCell"/>
</dbReference>
<proteinExistence type="predicted"/>
<feature type="transmembrane region" description="Helical" evidence="6">
    <location>
        <begin position="54"/>
        <end position="72"/>
    </location>
</feature>
<dbReference type="OrthoDB" id="2985014at2759"/>
<feature type="transmembrane region" description="Helical" evidence="6">
    <location>
        <begin position="221"/>
        <end position="241"/>
    </location>
</feature>
<keyword evidence="2" id="KW-0813">Transport</keyword>
<dbReference type="SUPFAM" id="SSF103473">
    <property type="entry name" value="MFS general substrate transporter"/>
    <property type="match status" value="1"/>
</dbReference>
<keyword evidence="9" id="KW-1185">Reference proteome</keyword>
<dbReference type="PANTHER" id="PTHR43791">
    <property type="entry name" value="PERMEASE-RELATED"/>
    <property type="match status" value="1"/>
</dbReference>
<dbReference type="InterPro" id="IPR036259">
    <property type="entry name" value="MFS_trans_sf"/>
</dbReference>
<name>A0A2J6PPI9_9HELO</name>
<dbReference type="PROSITE" id="PS50850">
    <property type="entry name" value="MFS"/>
    <property type="match status" value="1"/>
</dbReference>
<dbReference type="InterPro" id="IPR020846">
    <property type="entry name" value="MFS_dom"/>
</dbReference>
<dbReference type="Gene3D" id="1.20.1250.20">
    <property type="entry name" value="MFS general substrate transporter like domains"/>
    <property type="match status" value="2"/>
</dbReference>
<feature type="transmembrane region" description="Helical" evidence="6">
    <location>
        <begin position="334"/>
        <end position="354"/>
    </location>
</feature>